<organism evidence="2 3">
    <name type="scientific">Vreelandella salicampi</name>
    <dbReference type="NCBI Taxonomy" id="1449798"/>
    <lineage>
        <taxon>Bacteria</taxon>
        <taxon>Pseudomonadati</taxon>
        <taxon>Pseudomonadota</taxon>
        <taxon>Gammaproteobacteria</taxon>
        <taxon>Oceanospirillales</taxon>
        <taxon>Halomonadaceae</taxon>
        <taxon>Vreelandella</taxon>
    </lineage>
</organism>
<evidence type="ECO:0000313" key="3">
    <source>
        <dbReference type="Proteomes" id="UP000586119"/>
    </source>
</evidence>
<feature type="domain" description="Glutamate/phenylalanine/leucine/valine/L-tryptophan dehydrogenase C-terminal" evidence="1">
    <location>
        <begin position="33"/>
        <end position="222"/>
    </location>
</feature>
<keyword evidence="3" id="KW-1185">Reference proteome</keyword>
<dbReference type="GO" id="GO:0006537">
    <property type="term" value="P:glutamate biosynthetic process"/>
    <property type="evidence" value="ECO:0007669"/>
    <property type="project" value="TreeGrafter"/>
</dbReference>
<protein>
    <recommendedName>
        <fullName evidence="1">Glutamate/phenylalanine/leucine/valine/L-tryptophan dehydrogenase C-terminal domain-containing protein</fullName>
    </recommendedName>
</protein>
<gene>
    <name evidence="2" type="ORF">HZS81_17905</name>
</gene>
<dbReference type="AlphaFoldDB" id="A0A7Z0LPB7"/>
<dbReference type="Gene3D" id="3.40.50.720">
    <property type="entry name" value="NAD(P)-binding Rossmann-like Domain"/>
    <property type="match status" value="1"/>
</dbReference>
<evidence type="ECO:0000313" key="2">
    <source>
        <dbReference type="EMBL" id="NYS62627.1"/>
    </source>
</evidence>
<dbReference type="PANTHER" id="PTHR43571">
    <property type="entry name" value="NADP-SPECIFIC GLUTAMATE DEHYDROGENASE 1-RELATED"/>
    <property type="match status" value="1"/>
</dbReference>
<dbReference type="InterPro" id="IPR036291">
    <property type="entry name" value="NAD(P)-bd_dom_sf"/>
</dbReference>
<sequence>SKPRPRVKICVPSMPCLLSSWRSYPGPDQGVNSTPNDEEPDNNGIDLTLLKELKEVKRVSLEQYLEHHPQARYIPVKDYPQDGHAVWRINADVAFPCATQNELTDADAETLLGNGINCISEGANMPSNADAVNRFLNAKIAYGPGKAANAGGVATSQLEMAQNSSMDQWPLEKVDAKLKDIMVNIHRQCADTAEEFRDPTNLVLGANIAGFRKVANAMIAQGVT</sequence>
<dbReference type="EMBL" id="JACCDF010000041">
    <property type="protein sequence ID" value="NYS62627.1"/>
    <property type="molecule type" value="Genomic_DNA"/>
</dbReference>
<dbReference type="InterPro" id="IPR050724">
    <property type="entry name" value="Glu_Leu_Phe_Val_DH"/>
</dbReference>
<dbReference type="SUPFAM" id="SSF51735">
    <property type="entry name" value="NAD(P)-binding Rossmann-fold domains"/>
    <property type="match status" value="1"/>
</dbReference>
<dbReference type="GO" id="GO:0005829">
    <property type="term" value="C:cytosol"/>
    <property type="evidence" value="ECO:0007669"/>
    <property type="project" value="TreeGrafter"/>
</dbReference>
<name>A0A7Z0LPB7_9GAMM</name>
<comment type="caution">
    <text evidence="2">The sequence shown here is derived from an EMBL/GenBank/DDBJ whole genome shotgun (WGS) entry which is preliminary data.</text>
</comment>
<dbReference type="Proteomes" id="UP000586119">
    <property type="component" value="Unassembled WGS sequence"/>
</dbReference>
<dbReference type="FunFam" id="1.10.285.10:FF:000001">
    <property type="entry name" value="Glutamate dehydrogenase"/>
    <property type="match status" value="1"/>
</dbReference>
<reference evidence="2 3" key="1">
    <citation type="journal article" date="2015" name="Int. J. Syst. Evol. Microbiol.">
        <title>Halomonas salicampi sp. nov., a halotolerant and alkalitolerant bacterium isolated from a saltern soil.</title>
        <authorList>
            <person name="Lee J.C."/>
            <person name="Kim Y.S."/>
            <person name="Yun B.S."/>
            <person name="Whang K.S."/>
        </authorList>
    </citation>
    <scope>NUCLEOTIDE SEQUENCE [LARGE SCALE GENOMIC DNA]</scope>
    <source>
        <strain evidence="2 3">BH103</strain>
    </source>
</reference>
<feature type="non-terminal residue" evidence="2">
    <location>
        <position position="1"/>
    </location>
</feature>
<dbReference type="SMART" id="SM00839">
    <property type="entry name" value="ELFV_dehydrog"/>
    <property type="match status" value="1"/>
</dbReference>
<dbReference type="Pfam" id="PF00208">
    <property type="entry name" value="ELFV_dehydrog"/>
    <property type="match status" value="1"/>
</dbReference>
<dbReference type="PANTHER" id="PTHR43571:SF1">
    <property type="entry name" value="NADP-SPECIFIC GLUTAMATE DEHYDROGENASE 1-RELATED"/>
    <property type="match status" value="1"/>
</dbReference>
<accession>A0A7Z0LPB7</accession>
<dbReference type="InterPro" id="IPR006096">
    <property type="entry name" value="Glu/Leu/Phe/Val/Trp_DH_C"/>
</dbReference>
<proteinExistence type="predicted"/>
<evidence type="ECO:0000259" key="1">
    <source>
        <dbReference type="SMART" id="SM00839"/>
    </source>
</evidence>
<dbReference type="Gene3D" id="1.10.285.10">
    <property type="entry name" value="Glutamate Dehydrogenase, chain A, domain 3"/>
    <property type="match status" value="1"/>
</dbReference>
<dbReference type="GO" id="GO:0004354">
    <property type="term" value="F:glutamate dehydrogenase (NADP+) activity"/>
    <property type="evidence" value="ECO:0007669"/>
    <property type="project" value="TreeGrafter"/>
</dbReference>